<dbReference type="PROSITE" id="PS51257">
    <property type="entry name" value="PROKAR_LIPOPROTEIN"/>
    <property type="match status" value="1"/>
</dbReference>
<dbReference type="AlphaFoldDB" id="A0A1J4T4N0"/>
<keyword evidence="1" id="KW-0732">Signal</keyword>
<feature type="signal peptide" evidence="1">
    <location>
        <begin position="1"/>
        <end position="20"/>
    </location>
</feature>
<accession>A0A1J4T4N0</accession>
<sequence>MKKLFLISTILMFVFCACKAQNNNSELLTVNYSKTPEQMLTPYVHCSLITEKFPLSAELVGKNIEVSTKLFTFDKGTSLKDAISIMDKAGCRPATFFELLAFGETQPKSGKHIEVVALGSILDADHEEDSNNEDDAPYLEICNSKSSITIISLFPELFEHCSFLAVQK</sequence>
<dbReference type="Proteomes" id="UP000182860">
    <property type="component" value="Unassembled WGS sequence"/>
</dbReference>
<gene>
    <name evidence="2" type="ORF">AUJ35_02875</name>
</gene>
<organism evidence="2 3">
    <name type="scientific">Candidatus Falkowbacteria bacterium CG1_02_41_21</name>
    <dbReference type="NCBI Taxonomy" id="1805147"/>
    <lineage>
        <taxon>Bacteria</taxon>
        <taxon>Candidatus Falkowiibacteriota</taxon>
    </lineage>
</organism>
<proteinExistence type="predicted"/>
<dbReference type="EMBL" id="MNUV01000052">
    <property type="protein sequence ID" value="OIO07052.1"/>
    <property type="molecule type" value="Genomic_DNA"/>
</dbReference>
<protein>
    <recommendedName>
        <fullName evidence="4">GerMN domain-containing protein</fullName>
    </recommendedName>
</protein>
<reference evidence="2 3" key="1">
    <citation type="journal article" date="2016" name="Environ. Microbiol.">
        <title>Genomic resolution of a cold subsurface aquifer community provides metabolic insights for novel microbes adapted to high CO concentrations.</title>
        <authorList>
            <person name="Probst A.J."/>
            <person name="Castelle C.J."/>
            <person name="Singh A."/>
            <person name="Brown C.T."/>
            <person name="Anantharaman K."/>
            <person name="Sharon I."/>
            <person name="Hug L.A."/>
            <person name="Burstein D."/>
            <person name="Emerson J.B."/>
            <person name="Thomas B.C."/>
            <person name="Banfield J.F."/>
        </authorList>
    </citation>
    <scope>NUCLEOTIDE SEQUENCE [LARGE SCALE GENOMIC DNA]</scope>
    <source>
        <strain evidence="2">CG1_02_41_21</strain>
    </source>
</reference>
<comment type="caution">
    <text evidence="2">The sequence shown here is derived from an EMBL/GenBank/DDBJ whole genome shotgun (WGS) entry which is preliminary data.</text>
</comment>
<name>A0A1J4T4N0_9BACT</name>
<evidence type="ECO:0000256" key="1">
    <source>
        <dbReference type="SAM" id="SignalP"/>
    </source>
</evidence>
<feature type="chain" id="PRO_5011955632" description="GerMN domain-containing protein" evidence="1">
    <location>
        <begin position="21"/>
        <end position="168"/>
    </location>
</feature>
<evidence type="ECO:0000313" key="3">
    <source>
        <dbReference type="Proteomes" id="UP000182860"/>
    </source>
</evidence>
<evidence type="ECO:0000313" key="2">
    <source>
        <dbReference type="EMBL" id="OIO07052.1"/>
    </source>
</evidence>
<evidence type="ECO:0008006" key="4">
    <source>
        <dbReference type="Google" id="ProtNLM"/>
    </source>
</evidence>